<dbReference type="SUPFAM" id="SSF52540">
    <property type="entry name" value="P-loop containing nucleoside triphosphate hydrolases"/>
    <property type="match status" value="1"/>
</dbReference>
<feature type="compositionally biased region" description="Basic and acidic residues" evidence="1">
    <location>
        <begin position="219"/>
        <end position="230"/>
    </location>
</feature>
<dbReference type="InterPro" id="IPR040632">
    <property type="entry name" value="Sulfotransfer_4"/>
</dbReference>
<evidence type="ECO:0000313" key="2">
    <source>
        <dbReference type="EMBL" id="GJC89451.1"/>
    </source>
</evidence>
<proteinExistence type="predicted"/>
<dbReference type="PANTHER" id="PTHR36978">
    <property type="entry name" value="P-LOOP CONTAINING NUCLEOTIDE TRIPHOSPHATE HYDROLASE"/>
    <property type="match status" value="1"/>
</dbReference>
<dbReference type="AlphaFoldDB" id="A0AA37H003"/>
<dbReference type="Pfam" id="PF17784">
    <property type="entry name" value="Sulfotransfer_4"/>
    <property type="match status" value="1"/>
</dbReference>
<dbReference type="Gene3D" id="3.40.50.300">
    <property type="entry name" value="P-loop containing nucleotide triphosphate hydrolases"/>
    <property type="match status" value="1"/>
</dbReference>
<accession>A0AA37H003</accession>
<sequence length="230" mass="25553">MATSEDRARDAGPPKAVCVGMLRTGTSSLAAALSELGFKRFSRVRFPSKAKPLGVFRESRHRNLVGSQRQAPSASAEAFYSTRLGRALWSVRCGGGSVMLPGVEVIDAYPNAKIILTERDFDKRFASFNSELLQPLFDPLDDLFLKGAGLKTVSGFLGGARALEELRRRAPEVFRQHSERVKAHMEAERLRLSHVGKDGWEPLCKFLGKDVPKGNEFPRVNDRDSHQKEK</sequence>
<evidence type="ECO:0000313" key="3">
    <source>
        <dbReference type="Proteomes" id="UP001055172"/>
    </source>
</evidence>
<dbReference type="PANTHER" id="PTHR36978:SF4">
    <property type="entry name" value="P-LOOP CONTAINING NUCLEOSIDE TRIPHOSPHATE HYDROLASE PROTEIN"/>
    <property type="match status" value="1"/>
</dbReference>
<name>A0AA37H003_9PEZI</name>
<evidence type="ECO:0000256" key="1">
    <source>
        <dbReference type="SAM" id="MobiDB-lite"/>
    </source>
</evidence>
<dbReference type="EMBL" id="BPPX01000041">
    <property type="protein sequence ID" value="GJC89451.1"/>
    <property type="molecule type" value="Genomic_DNA"/>
</dbReference>
<protein>
    <submittedName>
        <fullName evidence="2">Uncharacterized protein</fullName>
    </submittedName>
</protein>
<gene>
    <name evidence="2" type="ORF">ColLi_12289</name>
</gene>
<reference evidence="2 3" key="1">
    <citation type="submission" date="2021-07" db="EMBL/GenBank/DDBJ databases">
        <title>Genome data of Colletotrichum spaethianum.</title>
        <authorList>
            <person name="Utami Y.D."/>
            <person name="Hiruma K."/>
        </authorList>
    </citation>
    <scope>NUCLEOTIDE SEQUENCE [LARGE SCALE GENOMIC DNA]</scope>
    <source>
        <strain evidence="2 3">MAFF 242679</strain>
    </source>
</reference>
<organism evidence="2 3">
    <name type="scientific">Colletotrichum liriopes</name>
    <dbReference type="NCBI Taxonomy" id="708192"/>
    <lineage>
        <taxon>Eukaryota</taxon>
        <taxon>Fungi</taxon>
        <taxon>Dikarya</taxon>
        <taxon>Ascomycota</taxon>
        <taxon>Pezizomycotina</taxon>
        <taxon>Sordariomycetes</taxon>
        <taxon>Hypocreomycetidae</taxon>
        <taxon>Glomerellales</taxon>
        <taxon>Glomerellaceae</taxon>
        <taxon>Colletotrichum</taxon>
        <taxon>Colletotrichum spaethianum species complex</taxon>
    </lineage>
</organism>
<dbReference type="Proteomes" id="UP001055172">
    <property type="component" value="Unassembled WGS sequence"/>
</dbReference>
<keyword evidence="3" id="KW-1185">Reference proteome</keyword>
<dbReference type="InterPro" id="IPR027417">
    <property type="entry name" value="P-loop_NTPase"/>
</dbReference>
<comment type="caution">
    <text evidence="2">The sequence shown here is derived from an EMBL/GenBank/DDBJ whole genome shotgun (WGS) entry which is preliminary data.</text>
</comment>
<feature type="region of interest" description="Disordered" evidence="1">
    <location>
        <begin position="211"/>
        <end position="230"/>
    </location>
</feature>